<dbReference type="SUPFAM" id="SSF88659">
    <property type="entry name" value="Sigma3 and sigma4 domains of RNA polymerase sigma factors"/>
    <property type="match status" value="1"/>
</dbReference>
<dbReference type="InterPro" id="IPR013324">
    <property type="entry name" value="RNA_pol_sigma_r3/r4-like"/>
</dbReference>
<dbReference type="KEGG" id="ftj:FTUN_6416"/>
<organism evidence="8 9">
    <name type="scientific">Frigoriglobus tundricola</name>
    <dbReference type="NCBI Taxonomy" id="2774151"/>
    <lineage>
        <taxon>Bacteria</taxon>
        <taxon>Pseudomonadati</taxon>
        <taxon>Planctomycetota</taxon>
        <taxon>Planctomycetia</taxon>
        <taxon>Gemmatales</taxon>
        <taxon>Gemmataceae</taxon>
        <taxon>Frigoriglobus</taxon>
    </lineage>
</organism>
<dbReference type="CDD" id="cd06171">
    <property type="entry name" value="Sigma70_r4"/>
    <property type="match status" value="1"/>
</dbReference>
<dbReference type="InterPro" id="IPR027304">
    <property type="entry name" value="Trigger_fact/SurA_dom_sf"/>
</dbReference>
<dbReference type="EMBL" id="CP053452">
    <property type="protein sequence ID" value="QJW98821.1"/>
    <property type="molecule type" value="Genomic_DNA"/>
</dbReference>
<dbReference type="Pfam" id="PF08281">
    <property type="entry name" value="Sigma70_r4_2"/>
    <property type="match status" value="1"/>
</dbReference>
<evidence type="ECO:0000313" key="8">
    <source>
        <dbReference type="EMBL" id="QJW98821.1"/>
    </source>
</evidence>
<name>A0A6M5Z055_9BACT</name>
<evidence type="ECO:0000256" key="4">
    <source>
        <dbReference type="ARBA" id="ARBA00023163"/>
    </source>
</evidence>
<feature type="region of interest" description="Disordered" evidence="6">
    <location>
        <begin position="272"/>
        <end position="310"/>
    </location>
</feature>
<evidence type="ECO:0000256" key="5">
    <source>
        <dbReference type="PROSITE-ProRule" id="PRU00278"/>
    </source>
</evidence>
<dbReference type="SUPFAM" id="SSF109998">
    <property type="entry name" value="Triger factor/SurA peptide-binding domain-like"/>
    <property type="match status" value="1"/>
</dbReference>
<dbReference type="Gene3D" id="3.10.50.40">
    <property type="match status" value="1"/>
</dbReference>
<dbReference type="GO" id="GO:0006352">
    <property type="term" value="P:DNA-templated transcription initiation"/>
    <property type="evidence" value="ECO:0007669"/>
    <property type="project" value="InterPro"/>
</dbReference>
<dbReference type="Pfam" id="PF04542">
    <property type="entry name" value="Sigma70_r2"/>
    <property type="match status" value="1"/>
</dbReference>
<dbReference type="InterPro" id="IPR007627">
    <property type="entry name" value="RNA_pol_sigma70_r2"/>
</dbReference>
<dbReference type="InterPro" id="IPR013249">
    <property type="entry name" value="RNA_pol_sigma70_r4_t2"/>
</dbReference>
<feature type="region of interest" description="Disordered" evidence="6">
    <location>
        <begin position="569"/>
        <end position="593"/>
    </location>
</feature>
<reference evidence="9" key="1">
    <citation type="submission" date="2020-05" db="EMBL/GenBank/DDBJ databases">
        <title>Frigoriglobus tundricola gen. nov., sp. nov., a psychrotolerant cellulolytic planctomycete of the family Gemmataceae with two divergent copies of 16S rRNA gene.</title>
        <authorList>
            <person name="Kulichevskaya I.S."/>
            <person name="Ivanova A.A."/>
            <person name="Naumoff D.G."/>
            <person name="Beletsky A.V."/>
            <person name="Rijpstra W.I.C."/>
            <person name="Sinninghe Damste J.S."/>
            <person name="Mardanov A.V."/>
            <person name="Ravin N.V."/>
            <person name="Dedysh S.N."/>
        </authorList>
    </citation>
    <scope>NUCLEOTIDE SEQUENCE [LARGE SCALE GENOMIC DNA]</scope>
    <source>
        <strain evidence="9">PL17</strain>
    </source>
</reference>
<proteinExistence type="inferred from homology"/>
<accession>A0A6M5Z055</accession>
<dbReference type="AlphaFoldDB" id="A0A6M5Z055"/>
<sequence length="593" mass="64193">MPTSLQLAVARLTAAAHDPRTDARLVADFLRTADQHAFAELVRRHGPAVLGVCTRVLGHTPDAEDAFQATFLVLVRRARATDWRESLGPWLYGVALKVARKARAVRAKRLVLEAQVPAMTSAPTPPAEPDDTAAVVDEELAALPARLRQPLVLCEIQGHTRRDAARELGLPEGTLSSRLARGRTLLRARLARRGLAPGALGAAVAVPAPLATATVQNATHLLKHAAGAVPAGVLALTEGVMKTMIAKWKLVAVTIATCVGLTSAGAWRESPAQDVPVPGQPARAVPVAKAPPGKPVPEKAPDAPKPPEPVATIFGDVPVSREAFTDHLIRRYGKKELEQFVNKQIIAHAFAQKGWVLKPDDVQAELDNDCKALGVTRERFVKDVLPKYRKTLEEWVEDEIAMRLMLGQLCKTKLPAVTEADLRQAFDAKYGEKLECRVITWTKDEGDAARKAYEKVRDSEAEFASHARQNSNASLAASGGRIAPISRTPPPDGGDVQRAVRDLKAGEVSPLIATADGFMVVKCDRVIPADKTKSFDAEKPMLLAKVLETRLNNEIPKLFKDLKQQANPTYHLTFPDPVTAPNPAPAKKPSRTR</sequence>
<comment type="similarity">
    <text evidence="1">Belongs to the sigma-70 factor family. ECF subfamily.</text>
</comment>
<feature type="region of interest" description="Disordered" evidence="6">
    <location>
        <begin position="464"/>
        <end position="495"/>
    </location>
</feature>
<keyword evidence="4" id="KW-0804">Transcription</keyword>
<dbReference type="Gene3D" id="1.10.4030.10">
    <property type="entry name" value="Porin chaperone SurA, peptide-binding domain"/>
    <property type="match status" value="1"/>
</dbReference>
<dbReference type="RefSeq" id="WP_171473909.1">
    <property type="nucleotide sequence ID" value="NZ_CP053452.2"/>
</dbReference>
<keyword evidence="5" id="KW-0697">Rotamase</keyword>
<dbReference type="PANTHER" id="PTHR43133:SF51">
    <property type="entry name" value="RNA POLYMERASE SIGMA FACTOR"/>
    <property type="match status" value="1"/>
</dbReference>
<dbReference type="PROSITE" id="PS50198">
    <property type="entry name" value="PPIC_PPIASE_2"/>
    <property type="match status" value="1"/>
</dbReference>
<dbReference type="Pfam" id="PF13145">
    <property type="entry name" value="Rotamase_2"/>
    <property type="match status" value="1"/>
</dbReference>
<dbReference type="PANTHER" id="PTHR43133">
    <property type="entry name" value="RNA POLYMERASE ECF-TYPE SIGMA FACTO"/>
    <property type="match status" value="1"/>
</dbReference>
<dbReference type="Gene3D" id="1.10.10.10">
    <property type="entry name" value="Winged helix-like DNA-binding domain superfamily/Winged helix DNA-binding domain"/>
    <property type="match status" value="1"/>
</dbReference>
<dbReference type="Gene3D" id="1.10.1740.10">
    <property type="match status" value="1"/>
</dbReference>
<dbReference type="InterPro" id="IPR000297">
    <property type="entry name" value="PPIase_PpiC"/>
</dbReference>
<dbReference type="SUPFAM" id="SSF88946">
    <property type="entry name" value="Sigma2 domain of RNA polymerase sigma factors"/>
    <property type="match status" value="1"/>
</dbReference>
<evidence type="ECO:0000256" key="6">
    <source>
        <dbReference type="SAM" id="MobiDB-lite"/>
    </source>
</evidence>
<dbReference type="InterPro" id="IPR036388">
    <property type="entry name" value="WH-like_DNA-bd_sf"/>
</dbReference>
<keyword evidence="5" id="KW-0413">Isomerase</keyword>
<evidence type="ECO:0000256" key="1">
    <source>
        <dbReference type="ARBA" id="ARBA00010641"/>
    </source>
</evidence>
<dbReference type="InterPro" id="IPR014284">
    <property type="entry name" value="RNA_pol_sigma-70_dom"/>
</dbReference>
<dbReference type="NCBIfam" id="TIGR02937">
    <property type="entry name" value="sigma70-ECF"/>
    <property type="match status" value="1"/>
</dbReference>
<gene>
    <name evidence="8" type="ORF">FTUN_6416</name>
</gene>
<dbReference type="InterPro" id="IPR039425">
    <property type="entry name" value="RNA_pol_sigma-70-like"/>
</dbReference>
<dbReference type="InterPro" id="IPR013325">
    <property type="entry name" value="RNA_pol_sigma_r2"/>
</dbReference>
<dbReference type="InterPro" id="IPR046357">
    <property type="entry name" value="PPIase_dom_sf"/>
</dbReference>
<feature type="domain" description="PpiC" evidence="7">
    <location>
        <begin position="431"/>
        <end position="525"/>
    </location>
</feature>
<dbReference type="GO" id="GO:0003755">
    <property type="term" value="F:peptidyl-prolyl cis-trans isomerase activity"/>
    <property type="evidence" value="ECO:0007669"/>
    <property type="project" value="UniProtKB-KW"/>
</dbReference>
<evidence type="ECO:0000256" key="3">
    <source>
        <dbReference type="ARBA" id="ARBA00023082"/>
    </source>
</evidence>
<keyword evidence="9" id="KW-1185">Reference proteome</keyword>
<keyword evidence="3" id="KW-0731">Sigma factor</keyword>
<keyword evidence="2" id="KW-0805">Transcription regulation</keyword>
<feature type="compositionally biased region" description="Low complexity" evidence="6">
    <location>
        <begin position="281"/>
        <end position="291"/>
    </location>
</feature>
<evidence type="ECO:0000256" key="2">
    <source>
        <dbReference type="ARBA" id="ARBA00023015"/>
    </source>
</evidence>
<dbReference type="GO" id="GO:0016987">
    <property type="term" value="F:sigma factor activity"/>
    <property type="evidence" value="ECO:0007669"/>
    <property type="project" value="UniProtKB-KW"/>
</dbReference>
<dbReference type="GO" id="GO:0003677">
    <property type="term" value="F:DNA binding"/>
    <property type="evidence" value="ECO:0007669"/>
    <property type="project" value="InterPro"/>
</dbReference>
<evidence type="ECO:0000259" key="7">
    <source>
        <dbReference type="PROSITE" id="PS50198"/>
    </source>
</evidence>
<protein>
    <recommendedName>
        <fullName evidence="7">PpiC domain-containing protein</fullName>
    </recommendedName>
</protein>
<dbReference type="Proteomes" id="UP000503447">
    <property type="component" value="Chromosome"/>
</dbReference>
<dbReference type="SUPFAM" id="SSF54534">
    <property type="entry name" value="FKBP-like"/>
    <property type="match status" value="1"/>
</dbReference>
<evidence type="ECO:0000313" key="9">
    <source>
        <dbReference type="Proteomes" id="UP000503447"/>
    </source>
</evidence>